<evidence type="ECO:0000256" key="1">
    <source>
        <dbReference type="ARBA" id="ARBA00008635"/>
    </source>
</evidence>
<dbReference type="RefSeq" id="WP_382385967.1">
    <property type="nucleotide sequence ID" value="NZ_JBHLWI010000004.1"/>
</dbReference>
<dbReference type="InterPro" id="IPR034660">
    <property type="entry name" value="DinB/YfiT-like"/>
</dbReference>
<accession>A0ABV6FPF6</accession>
<comment type="similarity">
    <text evidence="1">Belongs to the DinB family.</text>
</comment>
<dbReference type="SUPFAM" id="SSF109854">
    <property type="entry name" value="DinB/YfiT-like putative metalloenzymes"/>
    <property type="match status" value="1"/>
</dbReference>
<dbReference type="Pfam" id="PF05163">
    <property type="entry name" value="DinB"/>
    <property type="match status" value="1"/>
</dbReference>
<dbReference type="EMBL" id="JBHLWI010000004">
    <property type="protein sequence ID" value="MFC0261522.1"/>
    <property type="molecule type" value="Genomic_DNA"/>
</dbReference>
<evidence type="ECO:0000313" key="4">
    <source>
        <dbReference type="Proteomes" id="UP001589797"/>
    </source>
</evidence>
<proteinExistence type="inferred from homology"/>
<dbReference type="InterPro" id="IPR007837">
    <property type="entry name" value="DinB"/>
</dbReference>
<dbReference type="PANTHER" id="PTHR37302">
    <property type="entry name" value="SLR1116 PROTEIN"/>
    <property type="match status" value="1"/>
</dbReference>
<comment type="caution">
    <text evidence="3">The sequence shown here is derived from an EMBL/GenBank/DDBJ whole genome shotgun (WGS) entry which is preliminary data.</text>
</comment>
<keyword evidence="2" id="KW-0479">Metal-binding</keyword>
<sequence>MKAFFTDLFQYTYRSNDAVILLLEKNEQKIAGKTITAISHTLNAHHVWVKRIENEQPLYGVWDIHQIGNMGEFNKELLEQSLKIIHNHPLSASITYTNTKGDTYQNTVQEILFHIINHSTYHRGQVIAQLREEGIEPVATDYIIYKR</sequence>
<protein>
    <submittedName>
        <fullName evidence="3">DinB family protein</fullName>
    </submittedName>
</protein>
<name>A0ABV6FPF6_9BACT</name>
<organism evidence="3 4">
    <name type="scientific">Fontibacter flavus</name>
    <dbReference type="NCBI Taxonomy" id="654838"/>
    <lineage>
        <taxon>Bacteria</taxon>
        <taxon>Pseudomonadati</taxon>
        <taxon>Bacteroidota</taxon>
        <taxon>Cytophagia</taxon>
        <taxon>Cytophagales</taxon>
        <taxon>Cyclobacteriaceae</taxon>
        <taxon>Fontibacter</taxon>
    </lineage>
</organism>
<dbReference type="Gene3D" id="1.20.120.450">
    <property type="entry name" value="dinb family like domain"/>
    <property type="match status" value="1"/>
</dbReference>
<keyword evidence="4" id="KW-1185">Reference proteome</keyword>
<dbReference type="Proteomes" id="UP001589797">
    <property type="component" value="Unassembled WGS sequence"/>
</dbReference>
<dbReference type="PANTHER" id="PTHR37302:SF3">
    <property type="entry name" value="DAMAGE-INDUCIBLE PROTEIN DINB"/>
    <property type="match status" value="1"/>
</dbReference>
<gene>
    <name evidence="3" type="ORF">ACFFIP_02425</name>
</gene>
<reference evidence="3 4" key="1">
    <citation type="submission" date="2024-09" db="EMBL/GenBank/DDBJ databases">
        <authorList>
            <person name="Sun Q."/>
            <person name="Mori K."/>
        </authorList>
    </citation>
    <scope>NUCLEOTIDE SEQUENCE [LARGE SCALE GENOMIC DNA]</scope>
    <source>
        <strain evidence="3 4">CCM 7650</strain>
    </source>
</reference>
<evidence type="ECO:0000256" key="2">
    <source>
        <dbReference type="ARBA" id="ARBA00022723"/>
    </source>
</evidence>
<evidence type="ECO:0000313" key="3">
    <source>
        <dbReference type="EMBL" id="MFC0261522.1"/>
    </source>
</evidence>